<dbReference type="Pfam" id="PF00059">
    <property type="entry name" value="Lectin_C"/>
    <property type="match status" value="2"/>
</dbReference>
<dbReference type="Gene3D" id="3.10.100.10">
    <property type="entry name" value="Mannose-Binding Protein A, subunit A"/>
    <property type="match status" value="2"/>
</dbReference>
<dbReference type="PANTHER" id="PTHR45784:SF8">
    <property type="entry name" value="C-TYPE MANNOSE RECEPTOR 2-RELATED"/>
    <property type="match status" value="1"/>
</dbReference>
<accession>A0A8C7I7Q1</accession>
<reference evidence="3" key="1">
    <citation type="submission" date="2025-08" db="UniProtKB">
        <authorList>
            <consortium name="Ensembl"/>
        </authorList>
    </citation>
    <scope>IDENTIFICATION</scope>
</reference>
<dbReference type="SMART" id="SM00034">
    <property type="entry name" value="CLECT"/>
    <property type="match status" value="2"/>
</dbReference>
<dbReference type="Ensembl" id="ENSOKIT00005069365.1">
    <property type="protein sequence ID" value="ENSOKIP00005065252.1"/>
    <property type="gene ID" value="ENSOKIG00005028020.1"/>
</dbReference>
<keyword evidence="1" id="KW-0732">Signal</keyword>
<sequence length="264" mass="30794">MRKSSFTGLLITALCAVVSCCLNKQFHFVNEGGKTWEKAQQYCREKYIDLAFISNQDEVDEVNDISTTDDVWIGLYRDPSPPTEWKWSGGWNSSFRFWGNDQPNNKFGNQDCVSVWKNKMNDYQCTEKYPFVCFDLNVVLVKENKTWEEALEHCRKHYTDLTSLLSENEQLLVQRMMNSKGAQTDHVWTGLRFLASEWLWVNGDPLEYQAWTGGRLPHCPAQHLRCGTLAREGELWGTRDCEERRNFLCSKLVTPRGDRHVCVW</sequence>
<evidence type="ECO:0000313" key="4">
    <source>
        <dbReference type="Proteomes" id="UP000694557"/>
    </source>
</evidence>
<feature type="chain" id="PRO_5034828698" description="C-type lectin domain-containing protein" evidence="1">
    <location>
        <begin position="21"/>
        <end position="264"/>
    </location>
</feature>
<dbReference type="SUPFAM" id="SSF56436">
    <property type="entry name" value="C-type lectin-like"/>
    <property type="match status" value="2"/>
</dbReference>
<feature type="domain" description="C-type lectin" evidence="2">
    <location>
        <begin position="129"/>
        <end position="250"/>
    </location>
</feature>
<dbReference type="GeneTree" id="ENSGT00940000163460"/>
<dbReference type="PROSITE" id="PS51257">
    <property type="entry name" value="PROKAR_LIPOPROTEIN"/>
    <property type="match status" value="1"/>
</dbReference>
<protein>
    <recommendedName>
        <fullName evidence="2">C-type lectin domain-containing protein</fullName>
    </recommendedName>
</protein>
<feature type="domain" description="C-type lectin" evidence="2">
    <location>
        <begin position="26"/>
        <end position="134"/>
    </location>
</feature>
<dbReference type="PANTHER" id="PTHR45784">
    <property type="entry name" value="C-TYPE LECTIN DOMAIN FAMILY 20 MEMBER A-RELATED"/>
    <property type="match status" value="1"/>
</dbReference>
<reference evidence="3" key="2">
    <citation type="submission" date="2025-09" db="UniProtKB">
        <authorList>
            <consortium name="Ensembl"/>
        </authorList>
    </citation>
    <scope>IDENTIFICATION</scope>
</reference>
<evidence type="ECO:0000259" key="2">
    <source>
        <dbReference type="PROSITE" id="PS50041"/>
    </source>
</evidence>
<dbReference type="InterPro" id="IPR016186">
    <property type="entry name" value="C-type_lectin-like/link_sf"/>
</dbReference>
<keyword evidence="4" id="KW-1185">Reference proteome</keyword>
<dbReference type="PROSITE" id="PS50041">
    <property type="entry name" value="C_TYPE_LECTIN_2"/>
    <property type="match status" value="2"/>
</dbReference>
<name>A0A8C7I7Q1_ONCKI</name>
<dbReference type="InterPro" id="IPR001304">
    <property type="entry name" value="C-type_lectin-like"/>
</dbReference>
<dbReference type="InterPro" id="IPR016187">
    <property type="entry name" value="CTDL_fold"/>
</dbReference>
<evidence type="ECO:0000256" key="1">
    <source>
        <dbReference type="SAM" id="SignalP"/>
    </source>
</evidence>
<dbReference type="Proteomes" id="UP000694557">
    <property type="component" value="Unassembled WGS sequence"/>
</dbReference>
<organism evidence="3 4">
    <name type="scientific">Oncorhynchus kisutch</name>
    <name type="common">Coho salmon</name>
    <name type="synonym">Salmo kisutch</name>
    <dbReference type="NCBI Taxonomy" id="8019"/>
    <lineage>
        <taxon>Eukaryota</taxon>
        <taxon>Metazoa</taxon>
        <taxon>Chordata</taxon>
        <taxon>Craniata</taxon>
        <taxon>Vertebrata</taxon>
        <taxon>Euteleostomi</taxon>
        <taxon>Actinopterygii</taxon>
        <taxon>Neopterygii</taxon>
        <taxon>Teleostei</taxon>
        <taxon>Protacanthopterygii</taxon>
        <taxon>Salmoniformes</taxon>
        <taxon>Salmonidae</taxon>
        <taxon>Salmoninae</taxon>
        <taxon>Oncorhynchus</taxon>
    </lineage>
</organism>
<dbReference type="AlphaFoldDB" id="A0A8C7I7Q1"/>
<evidence type="ECO:0000313" key="3">
    <source>
        <dbReference type="Ensembl" id="ENSOKIP00005065252.1"/>
    </source>
</evidence>
<feature type="signal peptide" evidence="1">
    <location>
        <begin position="1"/>
        <end position="20"/>
    </location>
</feature>
<proteinExistence type="predicted"/>